<dbReference type="CDD" id="cd06183">
    <property type="entry name" value="cyt_b5_reduct_like"/>
    <property type="match status" value="1"/>
</dbReference>
<dbReference type="InterPro" id="IPR017938">
    <property type="entry name" value="Riboflavin_synthase-like_b-brl"/>
</dbReference>
<dbReference type="SMART" id="SM01117">
    <property type="entry name" value="Cyt-b5"/>
    <property type="match status" value="1"/>
</dbReference>
<evidence type="ECO:0000256" key="13">
    <source>
        <dbReference type="ARBA" id="ARBA00022787"/>
    </source>
</evidence>
<keyword evidence="12" id="KW-0479">Metal-binding</keyword>
<dbReference type="SUPFAM" id="SSF52343">
    <property type="entry name" value="Ferredoxin reductase-like, C-terminal NADP-linked domain"/>
    <property type="match status" value="1"/>
</dbReference>
<reference evidence="22" key="1">
    <citation type="journal article" date="2011" name="Proc. Natl. Acad. Sci. U.S.A.">
        <title>High-efficiency homologous recombination in the oil-producing alga Nannochloropsis sp.</title>
        <authorList>
            <person name="Kilian O."/>
            <person name="Benemann C.S."/>
            <person name="Niyogi K.K."/>
            <person name="Vick B."/>
        </authorList>
    </citation>
    <scope>NUCLEOTIDE SEQUENCE</scope>
    <source>
        <strain evidence="22">W2J3B</strain>
    </source>
</reference>
<evidence type="ECO:0000256" key="18">
    <source>
        <dbReference type="ARBA" id="ARBA00023063"/>
    </source>
</evidence>
<dbReference type="Pfam" id="PF03404">
    <property type="entry name" value="Mo-co_dimer"/>
    <property type="match status" value="1"/>
</dbReference>
<dbReference type="InterPro" id="IPR000572">
    <property type="entry name" value="OxRdtase_Mopterin-bd_dom"/>
</dbReference>
<dbReference type="GO" id="GO:0005741">
    <property type="term" value="C:mitochondrial outer membrane"/>
    <property type="evidence" value="ECO:0007669"/>
    <property type="project" value="UniProtKB-SubCell"/>
</dbReference>
<dbReference type="InterPro" id="IPR018506">
    <property type="entry name" value="Cyt_B5_heme-BS"/>
</dbReference>
<evidence type="ECO:0000256" key="15">
    <source>
        <dbReference type="ARBA" id="ARBA00022989"/>
    </source>
</evidence>
<evidence type="ECO:0000256" key="12">
    <source>
        <dbReference type="ARBA" id="ARBA00022723"/>
    </source>
</evidence>
<dbReference type="Gene3D" id="3.10.120.10">
    <property type="entry name" value="Cytochrome b5-like heme/steroid binding domain"/>
    <property type="match status" value="1"/>
</dbReference>
<evidence type="ECO:0000256" key="9">
    <source>
        <dbReference type="ARBA" id="ARBA00022617"/>
    </source>
</evidence>
<dbReference type="Pfam" id="PF00173">
    <property type="entry name" value="Cyt-b5"/>
    <property type="match status" value="1"/>
</dbReference>
<dbReference type="EMBL" id="JF946488">
    <property type="protein sequence ID" value="AET85052.1"/>
    <property type="molecule type" value="Genomic_DNA"/>
</dbReference>
<comment type="cofactor">
    <cofactor evidence="1">
        <name>Mo-molybdopterin</name>
        <dbReference type="ChEBI" id="CHEBI:71302"/>
    </cofactor>
</comment>
<comment type="subunit">
    <text evidence="7">Homodimer.</text>
</comment>
<evidence type="ECO:0000256" key="6">
    <source>
        <dbReference type="ARBA" id="ARBA00006253"/>
    </source>
</evidence>
<keyword evidence="16" id="KW-0560">Oxidoreductase</keyword>
<evidence type="ECO:0000256" key="7">
    <source>
        <dbReference type="ARBA" id="ARBA00011738"/>
    </source>
</evidence>
<evidence type="ECO:0000256" key="5">
    <source>
        <dbReference type="ARBA" id="ARBA00004294"/>
    </source>
</evidence>
<keyword evidence="14" id="KW-0274">FAD</keyword>
<dbReference type="PROSITE" id="PS51384">
    <property type="entry name" value="FAD_FR"/>
    <property type="match status" value="1"/>
</dbReference>
<dbReference type="Gene3D" id="2.40.30.10">
    <property type="entry name" value="Translation factors"/>
    <property type="match status" value="1"/>
</dbReference>
<dbReference type="SUPFAM" id="SSF63380">
    <property type="entry name" value="Riboflavin synthase domain-like"/>
    <property type="match status" value="1"/>
</dbReference>
<evidence type="ECO:0000256" key="10">
    <source>
        <dbReference type="ARBA" id="ARBA00022630"/>
    </source>
</evidence>
<dbReference type="InterPro" id="IPR014756">
    <property type="entry name" value="Ig_E-set"/>
</dbReference>
<proteinExistence type="inferred from homology"/>
<dbReference type="SUPFAM" id="SSF56524">
    <property type="entry name" value="Oxidoreductase molybdopterin-binding domain"/>
    <property type="match status" value="1"/>
</dbReference>
<dbReference type="Gene3D" id="2.60.40.650">
    <property type="match status" value="1"/>
</dbReference>
<dbReference type="Pfam" id="PF00174">
    <property type="entry name" value="Oxidored_molyb"/>
    <property type="match status" value="1"/>
</dbReference>
<evidence type="ECO:0000259" key="20">
    <source>
        <dbReference type="PROSITE" id="PS50255"/>
    </source>
</evidence>
<dbReference type="PRINTS" id="PR00407">
    <property type="entry name" value="EUMOPTERIN"/>
</dbReference>
<comment type="cofactor">
    <cofactor evidence="2">
        <name>heme</name>
        <dbReference type="ChEBI" id="CHEBI:30413"/>
    </cofactor>
</comment>
<feature type="domain" description="FAD-binding FR-type" evidence="21">
    <location>
        <begin position="611"/>
        <end position="723"/>
    </location>
</feature>
<dbReference type="PROSITE" id="PS50255">
    <property type="entry name" value="CYTOCHROME_B5_2"/>
    <property type="match status" value="1"/>
</dbReference>
<dbReference type="PANTHER" id="PTHR19372:SF7">
    <property type="entry name" value="SULFITE OXIDASE, MITOCHONDRIAL"/>
    <property type="match status" value="1"/>
</dbReference>
<dbReference type="PANTHER" id="PTHR19372">
    <property type="entry name" value="SULFITE REDUCTASE"/>
    <property type="match status" value="1"/>
</dbReference>
<dbReference type="GO" id="GO:0042128">
    <property type="term" value="P:nitrate assimilation"/>
    <property type="evidence" value="ECO:0007669"/>
    <property type="project" value="UniProtKB-KW"/>
</dbReference>
<evidence type="ECO:0000256" key="3">
    <source>
        <dbReference type="ARBA" id="ARBA00001974"/>
    </source>
</evidence>
<dbReference type="Gene3D" id="3.90.420.10">
    <property type="entry name" value="Oxidoreductase, molybdopterin-binding domain"/>
    <property type="match status" value="2"/>
</dbReference>
<keyword evidence="11" id="KW-0812">Transmembrane</keyword>
<keyword evidence="15" id="KW-1133">Transmembrane helix</keyword>
<evidence type="ECO:0000256" key="1">
    <source>
        <dbReference type="ARBA" id="ARBA00001924"/>
    </source>
</evidence>
<dbReference type="Gene3D" id="3.40.50.80">
    <property type="entry name" value="Nucleotide-binding domain of ferredoxin-NADP reductase (FNR) module"/>
    <property type="match status" value="1"/>
</dbReference>
<dbReference type="PRINTS" id="PR00363">
    <property type="entry name" value="CYTOCHROMEB5"/>
</dbReference>
<evidence type="ECO:0000256" key="16">
    <source>
        <dbReference type="ARBA" id="ARBA00023002"/>
    </source>
</evidence>
<sequence length="865" mass="96290">MTHPPHNEGRCRSSFSTLLLYMAFKLSPQVPTAPEPVRATSTDARDDDTADKWVQRLPGMIRLTGRHPFNAEPHTKELVDAGFITPAAMHYVRNHGPVPKLAWDDHRITVTGLGVAEPQVLSMDELVALPNRTLPVTLVCAGNRRKEVNVTRQSKGFSWGSGAVSTSIWTGVPLHVLLRHCGVDPDALEPGQYWVNFDGPDGELPKGIYGTSIPLLKALDPAQDVLVAFKQNHERLLPDHGFPVRLIIPGTQSNIHIHTHTRTYIHEPQPYYSLSFLSPLLAGYIGGRMIKWLTRITISRQESQSFYHFHDNRVLPSSVDQERADNEGWWRKPEYIINDLNLNSAITHPTHDEEIPLKKGTYKLQGYAYCGGGRQVQRMEVSLDDGKSWELAQLSSEEYPTEHGRFWCWRIWNLDVDILRLNTQPRDLTWNVLGMMNNSWFRLTTAVSLNDRQQPVVRIKHPAPIAPGGWMEAGADETVNVQAKTTGTGSGRSHVEDKSVPSIAQRKDLSVITREELARHNSKTDCWIAVKGQVYDVTPYLQEHPGGVAAIVMNAGKDATEDFEAIHSKRAWAMLDEYLVGTLGASLTSSSPEASAIAAPKEAAVALQGKNRAIKCKLVFKEYESPDVLRIRFGLPQPDQPLGLPVGMHIGLRAVINGESTKRQYTPVSDGDAKGHVELLVKVYRANQHPRFPDGGLMSQHLDRMSLGDCIDIDGPLGHITYEGPGCIRQLGEDVHVKHFVAVAGGTGITPVVQVLRAVLENPCDTTRFSLIYAARVPEDLLLREELDAWAEQYEQFTVHYTVDVPPPDWPYSVGFLTAEMLAANFPEATKDMGALICGPPPMVNFAVKPNLEKLGYTEDQFFIF</sequence>
<protein>
    <submittedName>
        <fullName evidence="22">Nitrate reductase</fullName>
    </submittedName>
</protein>
<dbReference type="GO" id="GO:0006790">
    <property type="term" value="P:sulfur compound metabolic process"/>
    <property type="evidence" value="ECO:0007669"/>
    <property type="project" value="TreeGrafter"/>
</dbReference>
<evidence type="ECO:0000256" key="11">
    <source>
        <dbReference type="ARBA" id="ARBA00022692"/>
    </source>
</evidence>
<dbReference type="InterPro" id="IPR036374">
    <property type="entry name" value="OxRdtase_Mopterin-bd_sf"/>
</dbReference>
<comment type="function">
    <text evidence="4">Nitrate reductase is a key enzyme involved in the first step of nitrate assimilation in plants, fungi and bacteria.</text>
</comment>
<evidence type="ECO:0000256" key="17">
    <source>
        <dbReference type="ARBA" id="ARBA00023004"/>
    </source>
</evidence>
<dbReference type="FunFam" id="3.10.120.10:FF:000007">
    <property type="entry name" value="Sulfite oxidase, mitochondrial"/>
    <property type="match status" value="1"/>
</dbReference>
<dbReference type="AlphaFoldDB" id="G9DR03"/>
<dbReference type="InterPro" id="IPR001709">
    <property type="entry name" value="Flavoprot_Pyr_Nucl_cyt_Rdtase"/>
</dbReference>
<evidence type="ECO:0000259" key="21">
    <source>
        <dbReference type="PROSITE" id="PS51384"/>
    </source>
</evidence>
<dbReference type="Pfam" id="PF00970">
    <property type="entry name" value="FAD_binding_6"/>
    <property type="match status" value="1"/>
</dbReference>
<dbReference type="InterPro" id="IPR008333">
    <property type="entry name" value="Cbr1-like_FAD-bd_dom"/>
</dbReference>
<dbReference type="SUPFAM" id="SSF81296">
    <property type="entry name" value="E set domains"/>
    <property type="match status" value="1"/>
</dbReference>
<keyword evidence="8" id="KW-0500">Molybdenum</keyword>
<dbReference type="PRINTS" id="PR00371">
    <property type="entry name" value="FPNCR"/>
</dbReference>
<dbReference type="GO" id="GO:0043546">
    <property type="term" value="F:molybdopterin cofactor binding"/>
    <property type="evidence" value="ECO:0007669"/>
    <property type="project" value="TreeGrafter"/>
</dbReference>
<dbReference type="InterPro" id="IPR008335">
    <property type="entry name" value="Mopterin_OxRdtase_euk"/>
</dbReference>
<dbReference type="InterPro" id="IPR017927">
    <property type="entry name" value="FAD-bd_FR_type"/>
</dbReference>
<dbReference type="PROSITE" id="PS00191">
    <property type="entry name" value="CYTOCHROME_B5_1"/>
    <property type="match status" value="1"/>
</dbReference>
<dbReference type="InterPro" id="IPR036400">
    <property type="entry name" value="Cyt_B5-like_heme/steroid_sf"/>
</dbReference>
<evidence type="ECO:0000256" key="4">
    <source>
        <dbReference type="ARBA" id="ARBA00003838"/>
    </source>
</evidence>
<dbReference type="SUPFAM" id="SSF55856">
    <property type="entry name" value="Cytochrome b5-like heme/steroid binding domain"/>
    <property type="match status" value="1"/>
</dbReference>
<dbReference type="FunFam" id="3.40.50.80:FF:000019">
    <property type="entry name" value="NADH-cytochrome b5 reductase"/>
    <property type="match status" value="1"/>
</dbReference>
<keyword evidence="13" id="KW-1000">Mitochondrion outer membrane</keyword>
<evidence type="ECO:0000256" key="14">
    <source>
        <dbReference type="ARBA" id="ARBA00022827"/>
    </source>
</evidence>
<dbReference type="Pfam" id="PF00175">
    <property type="entry name" value="NAD_binding_1"/>
    <property type="match status" value="1"/>
</dbReference>
<keyword evidence="10" id="KW-0285">Flavoprotein</keyword>
<comment type="cofactor">
    <cofactor evidence="3">
        <name>FAD</name>
        <dbReference type="ChEBI" id="CHEBI:57692"/>
    </cofactor>
</comment>
<comment type="similarity">
    <text evidence="6">Belongs to the nitrate reductase family.</text>
</comment>
<dbReference type="InterPro" id="IPR039261">
    <property type="entry name" value="FNR_nucleotide-bd"/>
</dbReference>
<name>G9DR03_9STRA</name>
<comment type="subcellular location">
    <subcellularLocation>
        <location evidence="5">Mitochondrion outer membrane</location>
    </subcellularLocation>
</comment>
<keyword evidence="18" id="KW-0534">Nitrate assimilation</keyword>
<keyword evidence="17" id="KW-0408">Iron</keyword>
<dbReference type="GO" id="GO:0008482">
    <property type="term" value="F:sulfite oxidase activity"/>
    <property type="evidence" value="ECO:0007669"/>
    <property type="project" value="TreeGrafter"/>
</dbReference>
<evidence type="ECO:0000256" key="8">
    <source>
        <dbReference type="ARBA" id="ARBA00022505"/>
    </source>
</evidence>
<dbReference type="GO" id="GO:0030151">
    <property type="term" value="F:molybdenum ion binding"/>
    <property type="evidence" value="ECO:0007669"/>
    <property type="project" value="InterPro"/>
</dbReference>
<dbReference type="PRINTS" id="PR00406">
    <property type="entry name" value="CYTB5RDTASE"/>
</dbReference>
<keyword evidence="13" id="KW-0496">Mitochondrion</keyword>
<keyword evidence="19" id="KW-0472">Membrane</keyword>
<organism evidence="22">
    <name type="scientific">Nannochloropsis sp. W2J3B</name>
    <dbReference type="NCBI Taxonomy" id="1115694"/>
    <lineage>
        <taxon>Eukaryota</taxon>
        <taxon>Sar</taxon>
        <taxon>Stramenopiles</taxon>
        <taxon>Ochrophyta</taxon>
        <taxon>Eustigmatophyceae</taxon>
        <taxon>Eustigmatales</taxon>
        <taxon>Monodopsidaceae</taxon>
        <taxon>Nannochloropsis</taxon>
    </lineage>
</organism>
<evidence type="ECO:0000256" key="19">
    <source>
        <dbReference type="ARBA" id="ARBA00023136"/>
    </source>
</evidence>
<dbReference type="FunFam" id="2.40.30.10:FF:000021">
    <property type="entry name" value="NADH-cytochrome b5 reductase"/>
    <property type="match status" value="1"/>
</dbReference>
<feature type="domain" description="Cytochrome b5 heme-binding" evidence="20">
    <location>
        <begin position="509"/>
        <end position="584"/>
    </location>
</feature>
<dbReference type="InterPro" id="IPR001433">
    <property type="entry name" value="OxRdtase_FAD/NAD-bd"/>
</dbReference>
<accession>G9DR03</accession>
<keyword evidence="9" id="KW-0349">Heme</keyword>
<dbReference type="GO" id="GO:0020037">
    <property type="term" value="F:heme binding"/>
    <property type="evidence" value="ECO:0007669"/>
    <property type="project" value="InterPro"/>
</dbReference>
<evidence type="ECO:0000313" key="22">
    <source>
        <dbReference type="EMBL" id="AET85052.1"/>
    </source>
</evidence>
<dbReference type="InterPro" id="IPR005066">
    <property type="entry name" value="MoCF_OxRdtse_dimer"/>
</dbReference>
<evidence type="ECO:0000256" key="2">
    <source>
        <dbReference type="ARBA" id="ARBA00001971"/>
    </source>
</evidence>
<dbReference type="InterPro" id="IPR001199">
    <property type="entry name" value="Cyt_B5-like_heme/steroid-bd"/>
</dbReference>